<dbReference type="PROSITE" id="PS51819">
    <property type="entry name" value="VOC"/>
    <property type="match status" value="1"/>
</dbReference>
<evidence type="ECO:0000259" key="1">
    <source>
        <dbReference type="PROSITE" id="PS51819"/>
    </source>
</evidence>
<comment type="caution">
    <text evidence="2">The sequence shown here is derived from an EMBL/GenBank/DDBJ whole genome shotgun (WGS) entry which is preliminary data.</text>
</comment>
<dbReference type="PANTHER" id="PTHR36113:SF6">
    <property type="entry name" value="FOSFOMYCIN RESISTANCE PROTEIN FOSX"/>
    <property type="match status" value="1"/>
</dbReference>
<dbReference type="eggNOG" id="COG0346">
    <property type="taxonomic scope" value="Bacteria"/>
</dbReference>
<accession>F5L381</accession>
<dbReference type="InterPro" id="IPR037523">
    <property type="entry name" value="VOC_core"/>
</dbReference>
<dbReference type="InterPro" id="IPR051332">
    <property type="entry name" value="Fosfomycin_Res_Enzymes"/>
</dbReference>
<evidence type="ECO:0000313" key="3">
    <source>
        <dbReference type="Proteomes" id="UP000010716"/>
    </source>
</evidence>
<name>F5L381_CALTT</name>
<dbReference type="SUPFAM" id="SSF54593">
    <property type="entry name" value="Glyoxalase/Bleomycin resistance protein/Dihydroxybiphenyl dioxygenase"/>
    <property type="match status" value="1"/>
</dbReference>
<dbReference type="Proteomes" id="UP000010716">
    <property type="component" value="Unassembled WGS sequence"/>
</dbReference>
<dbReference type="AlphaFoldDB" id="F5L381"/>
<dbReference type="Gene3D" id="3.10.180.10">
    <property type="entry name" value="2,3-Dihydroxybiphenyl 1,2-Dioxygenase, domain 1"/>
    <property type="match status" value="1"/>
</dbReference>
<organism evidence="2 3">
    <name type="scientific">Caldalkalibacillus thermarum (strain TA2.A1)</name>
    <dbReference type="NCBI Taxonomy" id="986075"/>
    <lineage>
        <taxon>Bacteria</taxon>
        <taxon>Bacillati</taxon>
        <taxon>Bacillota</taxon>
        <taxon>Bacilli</taxon>
        <taxon>Bacillales</taxon>
        <taxon>Bacillaceae</taxon>
        <taxon>Caldalkalibacillus</taxon>
    </lineage>
</organism>
<proteinExistence type="predicted"/>
<feature type="domain" description="VOC" evidence="1">
    <location>
        <begin position="9"/>
        <end position="96"/>
    </location>
</feature>
<reference evidence="2 3" key="1">
    <citation type="journal article" date="2011" name="J. Bacteriol.">
        <title>Draft genome sequence of the thermoalkaliphilic Caldalkalibacillus thermarum strain TA2.A1.</title>
        <authorList>
            <person name="Kalamorz F."/>
            <person name="Keis S."/>
            <person name="McMillan D.G."/>
            <person name="Olsson K."/>
            <person name="Stanton J.A."/>
            <person name="Stockwell P."/>
            <person name="Black M.A."/>
            <person name="Klingeman D.M."/>
            <person name="Land M.L."/>
            <person name="Han C.S."/>
            <person name="Martin S.L."/>
            <person name="Becher S.A."/>
            <person name="Peddie C.J."/>
            <person name="Morgan H.W."/>
            <person name="Matthies D."/>
            <person name="Preiss L."/>
            <person name="Meier T."/>
            <person name="Brown S.D."/>
            <person name="Cook G.M."/>
        </authorList>
    </citation>
    <scope>NUCLEOTIDE SEQUENCE [LARGE SCALE GENOMIC DNA]</scope>
    <source>
        <strain evidence="2 3">TA2.A1</strain>
    </source>
</reference>
<dbReference type="InterPro" id="IPR029068">
    <property type="entry name" value="Glyas_Bleomycin-R_OHBP_Dase"/>
</dbReference>
<dbReference type="EMBL" id="AFCE01000031">
    <property type="protein sequence ID" value="EGL84198.1"/>
    <property type="molecule type" value="Genomic_DNA"/>
</dbReference>
<protein>
    <submittedName>
        <fullName evidence="2">Glyoxalase</fullName>
    </submittedName>
</protein>
<evidence type="ECO:0000313" key="2">
    <source>
        <dbReference type="EMBL" id="EGL84198.1"/>
    </source>
</evidence>
<dbReference type="PANTHER" id="PTHR36113">
    <property type="entry name" value="LYASE, PUTATIVE-RELATED-RELATED"/>
    <property type="match status" value="1"/>
</dbReference>
<gene>
    <name evidence="2" type="ORF">CathTA2_0243</name>
</gene>
<sequence length="96" mass="11378">MSGHPQAGTLHHVELNVSNLEQSVQFWGWFLETLGYTKYQEWDQGVSWKLGDTYLVFVQTEERFLDAPYHRRRTGLNHIAFYARSKTQVDIHYGWC</sequence>